<keyword evidence="3 6" id="KW-0238">DNA-binding</keyword>
<evidence type="ECO:0000256" key="3">
    <source>
        <dbReference type="ARBA" id="ARBA00023125"/>
    </source>
</evidence>
<dbReference type="PROSITE" id="PS50932">
    <property type="entry name" value="HTH_LACI_2"/>
    <property type="match status" value="1"/>
</dbReference>
<dbReference type="PANTHER" id="PTHR30146:SF95">
    <property type="entry name" value="RIBOSE OPERON REPRESSOR"/>
    <property type="match status" value="1"/>
</dbReference>
<accession>A0ABT4LGJ6</accession>
<reference evidence="6" key="1">
    <citation type="submission" date="2022-12" db="EMBL/GenBank/DDBJ databases">
        <title>Bacterial isolates from different developmental stages of Nematostella vectensis.</title>
        <authorList>
            <person name="Fraune S."/>
        </authorList>
    </citation>
    <scope>NUCLEOTIDE SEQUENCE</scope>
    <source>
        <strain evidence="6">G21630-S1</strain>
    </source>
</reference>
<keyword evidence="4" id="KW-0804">Transcription</keyword>
<dbReference type="CDD" id="cd06278">
    <property type="entry name" value="PBP1_LacI-like"/>
    <property type="match status" value="1"/>
</dbReference>
<evidence type="ECO:0000256" key="4">
    <source>
        <dbReference type="ARBA" id="ARBA00023163"/>
    </source>
</evidence>
<comment type="caution">
    <text evidence="6">The sequence shown here is derived from an EMBL/GenBank/DDBJ whole genome shotgun (WGS) entry which is preliminary data.</text>
</comment>
<dbReference type="Pfam" id="PF13377">
    <property type="entry name" value="Peripla_BP_3"/>
    <property type="match status" value="1"/>
</dbReference>
<gene>
    <name evidence="6" type="ORF">O4H49_05465</name>
</gene>
<dbReference type="InterPro" id="IPR046335">
    <property type="entry name" value="LacI/GalR-like_sensor"/>
</dbReference>
<dbReference type="Gene3D" id="3.40.50.2300">
    <property type="match status" value="2"/>
</dbReference>
<feature type="domain" description="HTH lacI-type" evidence="5">
    <location>
        <begin position="6"/>
        <end position="60"/>
    </location>
</feature>
<dbReference type="InterPro" id="IPR028082">
    <property type="entry name" value="Peripla_BP_I"/>
</dbReference>
<protein>
    <submittedName>
        <fullName evidence="6">LacI family DNA-binding transcriptional regulator</fullName>
    </submittedName>
</protein>
<evidence type="ECO:0000313" key="6">
    <source>
        <dbReference type="EMBL" id="MCZ4280213.1"/>
    </source>
</evidence>
<name>A0ABT4LGJ6_9PROT</name>
<keyword evidence="2" id="KW-0805">Transcription regulation</keyword>
<evidence type="ECO:0000256" key="2">
    <source>
        <dbReference type="ARBA" id="ARBA00023015"/>
    </source>
</evidence>
<dbReference type="CDD" id="cd01392">
    <property type="entry name" value="HTH_LacI"/>
    <property type="match status" value="1"/>
</dbReference>
<dbReference type="Gene3D" id="1.10.260.40">
    <property type="entry name" value="lambda repressor-like DNA-binding domains"/>
    <property type="match status" value="1"/>
</dbReference>
<dbReference type="InterPro" id="IPR000843">
    <property type="entry name" value="HTH_LacI"/>
</dbReference>
<dbReference type="GO" id="GO:0003677">
    <property type="term" value="F:DNA binding"/>
    <property type="evidence" value="ECO:0007669"/>
    <property type="project" value="UniProtKB-KW"/>
</dbReference>
<dbReference type="Pfam" id="PF00356">
    <property type="entry name" value="LacI"/>
    <property type="match status" value="1"/>
</dbReference>
<dbReference type="EMBL" id="JAPWGY010000002">
    <property type="protein sequence ID" value="MCZ4280213.1"/>
    <property type="molecule type" value="Genomic_DNA"/>
</dbReference>
<evidence type="ECO:0000259" key="5">
    <source>
        <dbReference type="PROSITE" id="PS50932"/>
    </source>
</evidence>
<keyword evidence="1" id="KW-0678">Repressor</keyword>
<dbReference type="PANTHER" id="PTHR30146">
    <property type="entry name" value="LACI-RELATED TRANSCRIPTIONAL REPRESSOR"/>
    <property type="match status" value="1"/>
</dbReference>
<evidence type="ECO:0000256" key="1">
    <source>
        <dbReference type="ARBA" id="ARBA00022491"/>
    </source>
</evidence>
<dbReference type="Proteomes" id="UP001069802">
    <property type="component" value="Unassembled WGS sequence"/>
</dbReference>
<organism evidence="6 7">
    <name type="scientific">Kiloniella laminariae</name>
    <dbReference type="NCBI Taxonomy" id="454162"/>
    <lineage>
        <taxon>Bacteria</taxon>
        <taxon>Pseudomonadati</taxon>
        <taxon>Pseudomonadota</taxon>
        <taxon>Alphaproteobacteria</taxon>
        <taxon>Rhodospirillales</taxon>
        <taxon>Kiloniellaceae</taxon>
        <taxon>Kiloniella</taxon>
    </lineage>
</organism>
<evidence type="ECO:0000313" key="7">
    <source>
        <dbReference type="Proteomes" id="UP001069802"/>
    </source>
</evidence>
<dbReference type="RefSeq" id="WP_269422424.1">
    <property type="nucleotide sequence ID" value="NZ_JAPWGY010000002.1"/>
</dbReference>
<proteinExistence type="predicted"/>
<dbReference type="InterPro" id="IPR010982">
    <property type="entry name" value="Lambda_DNA-bd_dom_sf"/>
</dbReference>
<sequence>MTHKNITSADVARMAGVSRSTVSRCFKADSRISKKTRERVIEIADQLGYQVNKIARSMITRQSDLVGLVSAGLHDPFAVVLINQLIQKLQKMGLHPILLDASNTQQLELSIKKLAQYQVRSIIITSGSPSSSIGAEFIRLNIPVILLNRAGQLDAAHLINCDNKTGSTLAAKTLLDAGHRRLAFVNSINSTYSGNSRGAFFEQALALKLASGEISLQNIPCRSSDYQGGFQAALDLFANRPPSDQSRSPTGIYCANDNVALGFMDALRHELGLRVPEDLSVIGFDDIPLAGQPAYRLTTLRQCPEAIAEATAKCIQDIPSSTSPQRITIPVKLITRHSVAPAAN</sequence>
<dbReference type="SUPFAM" id="SSF47413">
    <property type="entry name" value="lambda repressor-like DNA-binding domains"/>
    <property type="match status" value="1"/>
</dbReference>
<dbReference type="SUPFAM" id="SSF53822">
    <property type="entry name" value="Periplasmic binding protein-like I"/>
    <property type="match status" value="1"/>
</dbReference>
<keyword evidence="7" id="KW-1185">Reference proteome</keyword>
<dbReference type="SMART" id="SM00354">
    <property type="entry name" value="HTH_LACI"/>
    <property type="match status" value="1"/>
</dbReference>